<evidence type="ECO:0000313" key="3">
    <source>
        <dbReference type="EMBL" id="SMO56803.1"/>
    </source>
</evidence>
<reference evidence="3 4" key="1">
    <citation type="submission" date="2017-05" db="EMBL/GenBank/DDBJ databases">
        <authorList>
            <person name="Varghese N."/>
            <person name="Submissions S."/>
        </authorList>
    </citation>
    <scope>NUCLEOTIDE SEQUENCE [LARGE SCALE GENOMIC DNA]</scope>
    <source>
        <strain evidence="3 4">DSM 46834</strain>
    </source>
</reference>
<dbReference type="Pfam" id="PF20128">
    <property type="entry name" value="DUF6518"/>
    <property type="match status" value="1"/>
</dbReference>
<proteinExistence type="predicted"/>
<name>A0A521CBJ6_9ACTN</name>
<keyword evidence="4" id="KW-1185">Reference proteome</keyword>
<evidence type="ECO:0000313" key="4">
    <source>
        <dbReference type="Proteomes" id="UP000317484"/>
    </source>
</evidence>
<keyword evidence="2" id="KW-0812">Transmembrane</keyword>
<dbReference type="EMBL" id="FXTJ01000002">
    <property type="protein sequence ID" value="SMO56803.1"/>
    <property type="molecule type" value="Genomic_DNA"/>
</dbReference>
<feature type="transmembrane region" description="Helical" evidence="2">
    <location>
        <begin position="48"/>
        <end position="69"/>
    </location>
</feature>
<feature type="transmembrane region" description="Helical" evidence="2">
    <location>
        <begin position="107"/>
        <end position="125"/>
    </location>
</feature>
<feature type="transmembrane region" description="Helical" evidence="2">
    <location>
        <begin position="186"/>
        <end position="203"/>
    </location>
</feature>
<dbReference type="AlphaFoldDB" id="A0A521CBJ6"/>
<feature type="transmembrane region" description="Helical" evidence="2">
    <location>
        <begin position="137"/>
        <end position="155"/>
    </location>
</feature>
<dbReference type="RefSeq" id="WP_142457476.1">
    <property type="nucleotide sequence ID" value="NZ_FXTJ01000002.1"/>
</dbReference>
<evidence type="ECO:0000256" key="2">
    <source>
        <dbReference type="SAM" id="Phobius"/>
    </source>
</evidence>
<keyword evidence="2" id="KW-1133">Transmembrane helix</keyword>
<keyword evidence="2" id="KW-0472">Membrane</keyword>
<dbReference type="Proteomes" id="UP000317484">
    <property type="component" value="Unassembled WGS sequence"/>
</dbReference>
<feature type="transmembrane region" description="Helical" evidence="2">
    <location>
        <begin position="161"/>
        <end position="179"/>
    </location>
</feature>
<feature type="transmembrane region" description="Helical" evidence="2">
    <location>
        <begin position="81"/>
        <end position="101"/>
    </location>
</feature>
<gene>
    <name evidence="3" type="ORF">SAMN06273567_102258</name>
</gene>
<accession>A0A521CBJ6</accession>
<evidence type="ECO:0000256" key="1">
    <source>
        <dbReference type="SAM" id="MobiDB-lite"/>
    </source>
</evidence>
<feature type="region of interest" description="Disordered" evidence="1">
    <location>
        <begin position="1"/>
        <end position="20"/>
    </location>
</feature>
<dbReference type="InterPro" id="IPR045393">
    <property type="entry name" value="DUF6518"/>
</dbReference>
<sequence length="211" mass="20995">MNGSAPASSSSTSPRTSPAEPPRLLAAALAGLLAGVAAKAADESGLAWAADLGSYPALWVLAVAVLGRAAPSARAAATRSAVFFAVMSVAYYAWAALVLGFGWSRLLGAWLVLSLTAVPAVAVAVHRATRRDGPLPGALLAGAAGIVLGGGAVLGDAAAHPVQAGADVLVAAVLVAVLPRRARTRLWALAFLAPATWLAARGLDLLQALLG</sequence>
<organism evidence="3 4">
    <name type="scientific">Geodermatophilus aquaeductus</name>
    <dbReference type="NCBI Taxonomy" id="1564161"/>
    <lineage>
        <taxon>Bacteria</taxon>
        <taxon>Bacillati</taxon>
        <taxon>Actinomycetota</taxon>
        <taxon>Actinomycetes</taxon>
        <taxon>Geodermatophilales</taxon>
        <taxon>Geodermatophilaceae</taxon>
        <taxon>Geodermatophilus</taxon>
    </lineage>
</organism>
<protein>
    <submittedName>
        <fullName evidence="3">Uncharacterized protein</fullName>
    </submittedName>
</protein>